<comment type="similarity">
    <text evidence="1">Belongs to the transferase hexapeptide repeat family.</text>
</comment>
<accession>A0A316TT70</accession>
<dbReference type="PANTHER" id="PTHR43300:SF7">
    <property type="entry name" value="UDP-N-ACETYLBACILLOSAMINE N-ACETYLTRANSFERASE"/>
    <property type="match status" value="1"/>
</dbReference>
<dbReference type="Pfam" id="PF17836">
    <property type="entry name" value="PglD_N"/>
    <property type="match status" value="1"/>
</dbReference>
<keyword evidence="5" id="KW-1185">Reference proteome</keyword>
<dbReference type="Gene3D" id="3.40.50.20">
    <property type="match status" value="1"/>
</dbReference>
<feature type="domain" description="PglD N-terminal" evidence="3">
    <location>
        <begin position="3"/>
        <end position="81"/>
    </location>
</feature>
<dbReference type="PANTHER" id="PTHR43300">
    <property type="entry name" value="ACETYLTRANSFERASE"/>
    <property type="match status" value="1"/>
</dbReference>
<dbReference type="OrthoDB" id="708224at2"/>
<dbReference type="InterPro" id="IPR041561">
    <property type="entry name" value="PglD_N"/>
</dbReference>
<comment type="caution">
    <text evidence="4">The sequence shown here is derived from an EMBL/GenBank/DDBJ whole genome shotgun (WGS) entry which is preliminary data.</text>
</comment>
<gene>
    <name evidence="4" type="ORF">DDZ15_01915</name>
</gene>
<reference evidence="4 5" key="1">
    <citation type="submission" date="2018-05" db="EMBL/GenBank/DDBJ databases">
        <title>Rhodohalobacter halophilus gen. nov., sp. nov., a moderately halophilic member of the family Balneolaceae.</title>
        <authorList>
            <person name="Liu Z.-W."/>
        </authorList>
    </citation>
    <scope>NUCLEOTIDE SEQUENCE [LARGE SCALE GENOMIC DNA]</scope>
    <source>
        <strain evidence="4 5">8A47</strain>
    </source>
</reference>
<organism evidence="4 5">
    <name type="scientific">Rhodohalobacter mucosus</name>
    <dbReference type="NCBI Taxonomy" id="2079485"/>
    <lineage>
        <taxon>Bacteria</taxon>
        <taxon>Pseudomonadati</taxon>
        <taxon>Balneolota</taxon>
        <taxon>Balneolia</taxon>
        <taxon>Balneolales</taxon>
        <taxon>Balneolaceae</taxon>
        <taxon>Rhodohalobacter</taxon>
    </lineage>
</organism>
<feature type="binding site" evidence="2">
    <location>
        <position position="167"/>
    </location>
    <ligand>
        <name>acetyl-CoA</name>
        <dbReference type="ChEBI" id="CHEBI:57288"/>
    </ligand>
</feature>
<dbReference type="Gene3D" id="2.160.10.10">
    <property type="entry name" value="Hexapeptide repeat proteins"/>
    <property type="match status" value="1"/>
</dbReference>
<evidence type="ECO:0000313" key="5">
    <source>
        <dbReference type="Proteomes" id="UP000245533"/>
    </source>
</evidence>
<sequence>MEKLYIIGAGSVGGHIATNLKDYIGEYELAGFYDDDDEKQKNDFYGFKVHGPVSDAQLLDGASIVIGIAFPKIKRKLVSELSPNKSLHFPPLVHKKAWVSTDVPIGKGAIIYPGNSINYGSELGEFVLLNMNCALGHHTTIGNFSSLAPGVNTGGHTKINEAVDVGIGASTLQDVCIGKECIIGGQSMVINNIEAGRTVAGVPAKVIR</sequence>
<dbReference type="EMBL" id="QGGB01000002">
    <property type="protein sequence ID" value="PWN07793.1"/>
    <property type="molecule type" value="Genomic_DNA"/>
</dbReference>
<evidence type="ECO:0000256" key="2">
    <source>
        <dbReference type="PIRSR" id="PIRSR620019-2"/>
    </source>
</evidence>
<evidence type="ECO:0000259" key="3">
    <source>
        <dbReference type="Pfam" id="PF17836"/>
    </source>
</evidence>
<dbReference type="InterPro" id="IPR011004">
    <property type="entry name" value="Trimer_LpxA-like_sf"/>
</dbReference>
<dbReference type="InterPro" id="IPR050179">
    <property type="entry name" value="Trans_hexapeptide_repeat"/>
</dbReference>
<dbReference type="NCBIfam" id="TIGR03570">
    <property type="entry name" value="NeuD_NnaD"/>
    <property type="match status" value="1"/>
</dbReference>
<proteinExistence type="inferred from homology"/>
<dbReference type="Proteomes" id="UP000245533">
    <property type="component" value="Unassembled WGS sequence"/>
</dbReference>
<dbReference type="CDD" id="cd03360">
    <property type="entry name" value="LbH_AT_putative"/>
    <property type="match status" value="1"/>
</dbReference>
<name>A0A316TT70_9BACT</name>
<dbReference type="RefSeq" id="WP_109644283.1">
    <property type="nucleotide sequence ID" value="NZ_QGGB01000002.1"/>
</dbReference>
<evidence type="ECO:0000256" key="1">
    <source>
        <dbReference type="ARBA" id="ARBA00007274"/>
    </source>
</evidence>
<protein>
    <recommendedName>
        <fullName evidence="3">PglD N-terminal domain-containing protein</fullName>
    </recommendedName>
</protein>
<evidence type="ECO:0000313" key="4">
    <source>
        <dbReference type="EMBL" id="PWN07793.1"/>
    </source>
</evidence>
<dbReference type="InterPro" id="IPR020019">
    <property type="entry name" value="AcTrfase_PglD-like"/>
</dbReference>
<dbReference type="AlphaFoldDB" id="A0A316TT70"/>
<dbReference type="SUPFAM" id="SSF51161">
    <property type="entry name" value="Trimeric LpxA-like enzymes"/>
    <property type="match status" value="1"/>
</dbReference>
<feature type="binding site" evidence="2">
    <location>
        <position position="185"/>
    </location>
    <ligand>
        <name>acetyl-CoA</name>
        <dbReference type="ChEBI" id="CHEBI:57288"/>
    </ligand>
</feature>